<dbReference type="STRING" id="1111728.GCA_000427805_01862"/>
<evidence type="ECO:0000256" key="2">
    <source>
        <dbReference type="ARBA" id="ARBA00022598"/>
    </source>
</evidence>
<feature type="domain" description="AMP-dependent synthetase/ligase" evidence="3">
    <location>
        <begin position="37"/>
        <end position="402"/>
    </location>
</feature>
<comment type="similarity">
    <text evidence="1">Belongs to the ATP-dependent AMP-binding enzyme family.</text>
</comment>
<evidence type="ECO:0000313" key="5">
    <source>
        <dbReference type="EMBL" id="PHI29835.1"/>
    </source>
</evidence>
<dbReference type="Gene3D" id="3.40.50.12780">
    <property type="entry name" value="N-terminal domain of ligase-like"/>
    <property type="match status" value="1"/>
</dbReference>
<dbReference type="InterPro" id="IPR000873">
    <property type="entry name" value="AMP-dep_synth/lig_dom"/>
</dbReference>
<dbReference type="FunFam" id="3.30.300.30:FF:000008">
    <property type="entry name" value="2,3-dihydroxybenzoate-AMP ligase"/>
    <property type="match status" value="1"/>
</dbReference>
<organism evidence="5 6">
    <name type="scientific">Budvicia aquatica</name>
    <dbReference type="NCBI Taxonomy" id="82979"/>
    <lineage>
        <taxon>Bacteria</taxon>
        <taxon>Pseudomonadati</taxon>
        <taxon>Pseudomonadota</taxon>
        <taxon>Gammaproteobacteria</taxon>
        <taxon>Enterobacterales</taxon>
        <taxon>Budviciaceae</taxon>
        <taxon>Budvicia</taxon>
    </lineage>
</organism>
<dbReference type="OrthoDB" id="9803968at2"/>
<gene>
    <name evidence="5" type="ORF">CRN84_11020</name>
</gene>
<keyword evidence="6" id="KW-1185">Reference proteome</keyword>
<keyword evidence="2 5" id="KW-0436">Ligase</keyword>
<dbReference type="PANTHER" id="PTHR43201:SF5">
    <property type="entry name" value="MEDIUM-CHAIN ACYL-COA LIGASE ACSF2, MITOCHONDRIAL"/>
    <property type="match status" value="1"/>
</dbReference>
<sequence>MMKSASGLKVRTKEYRQKGYWGDASLADFWAMSVLCAPDKTAVVDNHGQSFTYRQADHRAGQIASYLQEKGIGSGDFVSFQLPGWAEFFLIYIACLKLGAVANPLLPSYRPQELLHILNKCQSKILFIPAEFRQYQYPPTMPDLMLSVPSLASYVIVDKHHETYPDSQRSMLLSSIFNQYPPLSAGPRRSGGNDLAAVLFTSGTESFPKGVMLTHNNIIFSERAFAAALNISYLDVMLMPAPVAHATGFLHGIILPFMFAAKCVLQDQFKAAESLALIEREKCTFSMGATPFVFDILQQLKIAPRDISSLRFFLCGGAPIPRKLIQEALDTGFKILSCYGSTESVPHTVVRPDDPLSTMIFSDGRAVEGVEVRIVDKNRCALPDNAEGEELSRGPNVFVGYLKEPELTAKVLDKDGWFYSGDICTRDKQGYIKIIGRSKDIIIRGGENISSSEIENILFDHPDISDSAVVGMPDQRLGERSCAFVVLKKPESTLTLKDIQCFFQHKRVARYKHPERIEIVTALPRTASGKVKKFMLRQALKEKVLKEKERQEKVVNEE</sequence>
<dbReference type="NCBIfam" id="NF004758">
    <property type="entry name" value="PRK06087.1"/>
    <property type="match status" value="1"/>
</dbReference>
<comment type="caution">
    <text evidence="5">The sequence shown here is derived from an EMBL/GenBank/DDBJ whole genome shotgun (WGS) entry which is preliminary data.</text>
</comment>
<dbReference type="Gene3D" id="3.30.300.30">
    <property type="match status" value="1"/>
</dbReference>
<dbReference type="SUPFAM" id="SSF56801">
    <property type="entry name" value="Acetyl-CoA synthetase-like"/>
    <property type="match status" value="1"/>
</dbReference>
<evidence type="ECO:0000313" key="6">
    <source>
        <dbReference type="Proteomes" id="UP000224974"/>
    </source>
</evidence>
<dbReference type="PROSITE" id="PS00455">
    <property type="entry name" value="AMP_BINDING"/>
    <property type="match status" value="1"/>
</dbReference>
<feature type="domain" description="AMP-binding enzyme C-terminal" evidence="4">
    <location>
        <begin position="453"/>
        <end position="530"/>
    </location>
</feature>
<evidence type="ECO:0000259" key="4">
    <source>
        <dbReference type="Pfam" id="PF13193"/>
    </source>
</evidence>
<dbReference type="GO" id="GO:0031956">
    <property type="term" value="F:medium-chain fatty acid-CoA ligase activity"/>
    <property type="evidence" value="ECO:0007669"/>
    <property type="project" value="TreeGrafter"/>
</dbReference>
<reference evidence="6" key="1">
    <citation type="submission" date="2017-09" db="EMBL/GenBank/DDBJ databases">
        <title>FDA dAtabase for Regulatory Grade micrObial Sequences (FDA-ARGOS): Supporting development and validation of Infectious Disease Dx tests.</title>
        <authorList>
            <person name="Minogue T."/>
            <person name="Wolcott M."/>
            <person name="Wasieloski L."/>
            <person name="Aguilar W."/>
            <person name="Moore D."/>
            <person name="Tallon L."/>
            <person name="Sadzewicz L."/>
            <person name="Ott S."/>
            <person name="Zhao X."/>
            <person name="Nagaraj S."/>
            <person name="Vavikolanu K."/>
            <person name="Aluvathingal J."/>
            <person name="Nadendla S."/>
            <person name="Sichtig H."/>
        </authorList>
    </citation>
    <scope>NUCLEOTIDE SEQUENCE [LARGE SCALE GENOMIC DNA]</scope>
    <source>
        <strain evidence="6">FDAARGOS_387</strain>
    </source>
</reference>
<dbReference type="RefSeq" id="WP_029096562.1">
    <property type="nucleotide sequence ID" value="NZ_PDDX01000001.1"/>
</dbReference>
<dbReference type="InterPro" id="IPR042099">
    <property type="entry name" value="ANL_N_sf"/>
</dbReference>
<dbReference type="InterPro" id="IPR020845">
    <property type="entry name" value="AMP-binding_CS"/>
</dbReference>
<accession>A0A2C6DN32</accession>
<dbReference type="AlphaFoldDB" id="A0A2C6DN32"/>
<dbReference type="InterPro" id="IPR025110">
    <property type="entry name" value="AMP-bd_C"/>
</dbReference>
<dbReference type="Pfam" id="PF00501">
    <property type="entry name" value="AMP-binding"/>
    <property type="match status" value="1"/>
</dbReference>
<name>A0A2C6DN32_9GAMM</name>
<protein>
    <submittedName>
        <fullName evidence="5">Cyclohexanecarboxylate-CoA ligase</fullName>
    </submittedName>
</protein>
<dbReference type="InterPro" id="IPR045851">
    <property type="entry name" value="AMP-bd_C_sf"/>
</dbReference>
<dbReference type="Pfam" id="PF13193">
    <property type="entry name" value="AMP-binding_C"/>
    <property type="match status" value="1"/>
</dbReference>
<dbReference type="PANTHER" id="PTHR43201">
    <property type="entry name" value="ACYL-COA SYNTHETASE"/>
    <property type="match status" value="1"/>
</dbReference>
<proteinExistence type="inferred from homology"/>
<dbReference type="Proteomes" id="UP000224974">
    <property type="component" value="Unassembled WGS sequence"/>
</dbReference>
<evidence type="ECO:0000259" key="3">
    <source>
        <dbReference type="Pfam" id="PF00501"/>
    </source>
</evidence>
<evidence type="ECO:0000256" key="1">
    <source>
        <dbReference type="ARBA" id="ARBA00006432"/>
    </source>
</evidence>
<dbReference type="EMBL" id="PDDX01000001">
    <property type="protein sequence ID" value="PHI29835.1"/>
    <property type="molecule type" value="Genomic_DNA"/>
</dbReference>
<dbReference type="GO" id="GO:0006631">
    <property type="term" value="P:fatty acid metabolic process"/>
    <property type="evidence" value="ECO:0007669"/>
    <property type="project" value="TreeGrafter"/>
</dbReference>